<dbReference type="Gramene" id="OQU89840">
    <property type="protein sequence ID" value="OQU89840"/>
    <property type="gene ID" value="SORBI_3002G280850"/>
</dbReference>
<dbReference type="Proteomes" id="UP000000768">
    <property type="component" value="Chromosome 2"/>
</dbReference>
<evidence type="ECO:0000256" key="1">
    <source>
        <dbReference type="SAM" id="MobiDB-lite"/>
    </source>
</evidence>
<organism evidence="2 3">
    <name type="scientific">Sorghum bicolor</name>
    <name type="common">Sorghum</name>
    <name type="synonym">Sorghum vulgare</name>
    <dbReference type="NCBI Taxonomy" id="4558"/>
    <lineage>
        <taxon>Eukaryota</taxon>
        <taxon>Viridiplantae</taxon>
        <taxon>Streptophyta</taxon>
        <taxon>Embryophyta</taxon>
        <taxon>Tracheophyta</taxon>
        <taxon>Spermatophyta</taxon>
        <taxon>Magnoliopsida</taxon>
        <taxon>Liliopsida</taxon>
        <taxon>Poales</taxon>
        <taxon>Poaceae</taxon>
        <taxon>PACMAD clade</taxon>
        <taxon>Panicoideae</taxon>
        <taxon>Andropogonodae</taxon>
        <taxon>Andropogoneae</taxon>
        <taxon>Sorghinae</taxon>
        <taxon>Sorghum</taxon>
    </lineage>
</organism>
<proteinExistence type="predicted"/>
<reference evidence="2 3" key="1">
    <citation type="journal article" date="2009" name="Nature">
        <title>The Sorghum bicolor genome and the diversification of grasses.</title>
        <authorList>
            <person name="Paterson A.H."/>
            <person name="Bowers J.E."/>
            <person name="Bruggmann R."/>
            <person name="Dubchak I."/>
            <person name="Grimwood J."/>
            <person name="Gundlach H."/>
            <person name="Haberer G."/>
            <person name="Hellsten U."/>
            <person name="Mitros T."/>
            <person name="Poliakov A."/>
            <person name="Schmutz J."/>
            <person name="Spannagl M."/>
            <person name="Tang H."/>
            <person name="Wang X."/>
            <person name="Wicker T."/>
            <person name="Bharti A.K."/>
            <person name="Chapman J."/>
            <person name="Feltus F.A."/>
            <person name="Gowik U."/>
            <person name="Grigoriev I.V."/>
            <person name="Lyons E."/>
            <person name="Maher C.A."/>
            <person name="Martis M."/>
            <person name="Narechania A."/>
            <person name="Otillar R.P."/>
            <person name="Penning B.W."/>
            <person name="Salamov A.A."/>
            <person name="Wang Y."/>
            <person name="Zhang L."/>
            <person name="Carpita N.C."/>
            <person name="Freeling M."/>
            <person name="Gingle A.R."/>
            <person name="Hash C.T."/>
            <person name="Keller B."/>
            <person name="Klein P."/>
            <person name="Kresovich S."/>
            <person name="McCann M.C."/>
            <person name="Ming R."/>
            <person name="Peterson D.G."/>
            <person name="Mehboob-ur-Rahman"/>
            <person name="Ware D."/>
            <person name="Westhoff P."/>
            <person name="Mayer K.F."/>
            <person name="Messing J."/>
            <person name="Rokhsar D.S."/>
        </authorList>
    </citation>
    <scope>NUCLEOTIDE SEQUENCE [LARGE SCALE GENOMIC DNA]</scope>
    <source>
        <strain evidence="3">cv. BTx623</strain>
    </source>
</reference>
<feature type="compositionally biased region" description="Low complexity" evidence="1">
    <location>
        <begin position="27"/>
        <end position="46"/>
    </location>
</feature>
<name>A0A1W0W633_SORBI</name>
<evidence type="ECO:0000313" key="2">
    <source>
        <dbReference type="EMBL" id="OQU89840.1"/>
    </source>
</evidence>
<sequence length="70" mass="7727">MKPGYDHEVRLSLRRTLTPSPLPKYAPSPSCSPSRTTPRTRASTGSLQIEAIASRRDPPVLYKLKPPQVA</sequence>
<keyword evidence="3" id="KW-1185">Reference proteome</keyword>
<dbReference type="AlphaFoldDB" id="A0A1W0W633"/>
<reference evidence="3" key="2">
    <citation type="journal article" date="2018" name="Plant J.">
        <title>The Sorghum bicolor reference genome: improved assembly, gene annotations, a transcriptome atlas, and signatures of genome organization.</title>
        <authorList>
            <person name="McCormick R.F."/>
            <person name="Truong S.K."/>
            <person name="Sreedasyam A."/>
            <person name="Jenkins J."/>
            <person name="Shu S."/>
            <person name="Sims D."/>
            <person name="Kennedy M."/>
            <person name="Amirebrahimi M."/>
            <person name="Weers B.D."/>
            <person name="McKinley B."/>
            <person name="Mattison A."/>
            <person name="Morishige D.T."/>
            <person name="Grimwood J."/>
            <person name="Schmutz J."/>
            <person name="Mullet J.E."/>
        </authorList>
    </citation>
    <scope>NUCLEOTIDE SEQUENCE [LARGE SCALE GENOMIC DNA]</scope>
    <source>
        <strain evidence="3">cv. BTx623</strain>
    </source>
</reference>
<protein>
    <submittedName>
        <fullName evidence="2">Uncharacterized protein</fullName>
    </submittedName>
</protein>
<gene>
    <name evidence="2" type="ORF">SORBI_3002G280850</name>
</gene>
<accession>A0A1W0W633</accession>
<evidence type="ECO:0000313" key="3">
    <source>
        <dbReference type="Proteomes" id="UP000000768"/>
    </source>
</evidence>
<feature type="region of interest" description="Disordered" evidence="1">
    <location>
        <begin position="13"/>
        <end position="70"/>
    </location>
</feature>
<dbReference type="InParanoid" id="A0A1W0W633"/>
<dbReference type="EMBL" id="CM000761">
    <property type="protein sequence ID" value="OQU89840.1"/>
    <property type="molecule type" value="Genomic_DNA"/>
</dbReference>